<keyword evidence="5 10" id="KW-0999">Mitochondrion inner membrane</keyword>
<feature type="repeat" description="Solcar" evidence="11">
    <location>
        <begin position="146"/>
        <end position="230"/>
    </location>
</feature>
<accession>A0A4P9X8L3</accession>
<comment type="catalytic activity">
    <reaction evidence="9 10">
        <text>glycine(in) = glycine(out)</text>
        <dbReference type="Rhea" id="RHEA:70715"/>
        <dbReference type="ChEBI" id="CHEBI:57305"/>
    </reaction>
</comment>
<evidence type="ECO:0000256" key="5">
    <source>
        <dbReference type="ARBA" id="ARBA00022792"/>
    </source>
</evidence>
<comment type="subcellular location">
    <subcellularLocation>
        <location evidence="1">Membrane</location>
        <topology evidence="1">Multi-pass membrane protein</topology>
    </subcellularLocation>
    <subcellularLocation>
        <location evidence="10">Mitochondrion inner membrane</location>
        <topology evidence="10">Multi-pass membrane protein</topology>
    </subcellularLocation>
</comment>
<dbReference type="InterPro" id="IPR018108">
    <property type="entry name" value="MCP_transmembrane"/>
</dbReference>
<dbReference type="PANTHER" id="PTHR46181">
    <property type="entry name" value="MITOCHONDRIAL GLYCINE TRANSPORTER"/>
    <property type="match status" value="1"/>
</dbReference>
<dbReference type="HAMAP" id="MF_03064">
    <property type="entry name" value="SLC25A38"/>
    <property type="match status" value="1"/>
</dbReference>
<evidence type="ECO:0000256" key="6">
    <source>
        <dbReference type="ARBA" id="ARBA00022989"/>
    </source>
</evidence>
<gene>
    <name evidence="13" type="ORF">CXG81DRAFT_29705</name>
</gene>
<keyword evidence="8 10" id="KW-0472">Membrane</keyword>
<name>A0A4P9X8L3_9FUNG</name>
<dbReference type="Pfam" id="PF00153">
    <property type="entry name" value="Mito_carr"/>
    <property type="match status" value="3"/>
</dbReference>
<evidence type="ECO:0000256" key="9">
    <source>
        <dbReference type="ARBA" id="ARBA00034060"/>
    </source>
</evidence>
<dbReference type="AlphaFoldDB" id="A0A4P9X8L3"/>
<evidence type="ECO:0000256" key="12">
    <source>
        <dbReference type="SAM" id="MobiDB-lite"/>
    </source>
</evidence>
<dbReference type="InterPro" id="IPR030847">
    <property type="entry name" value="Hem25/SLC25A38"/>
</dbReference>
<feature type="repeat" description="Solcar" evidence="11">
    <location>
        <begin position="267"/>
        <end position="372"/>
    </location>
</feature>
<keyword evidence="14" id="KW-1185">Reference proteome</keyword>
<dbReference type="STRING" id="1555241.A0A4P9X8L3"/>
<dbReference type="InterPro" id="IPR023395">
    <property type="entry name" value="MCP_dom_sf"/>
</dbReference>
<protein>
    <recommendedName>
        <fullName evidence="10">Mitochondrial glycine transporter</fullName>
    </recommendedName>
    <alternativeName>
        <fullName evidence="10">Solute carrier family 25 member 38 homolog</fullName>
    </alternativeName>
</protein>
<dbReference type="PROSITE" id="PS50920">
    <property type="entry name" value="SOLCAR"/>
    <property type="match status" value="3"/>
</dbReference>
<evidence type="ECO:0000256" key="10">
    <source>
        <dbReference type="HAMAP-Rule" id="MF_03064"/>
    </source>
</evidence>
<proteinExistence type="inferred from homology"/>
<feature type="repeat" description="Solcar" evidence="11">
    <location>
        <begin position="2"/>
        <end position="106"/>
    </location>
</feature>
<reference evidence="14" key="1">
    <citation type="journal article" date="2018" name="Nat. Microbiol.">
        <title>Leveraging single-cell genomics to expand the fungal tree of life.</title>
        <authorList>
            <person name="Ahrendt S.R."/>
            <person name="Quandt C.A."/>
            <person name="Ciobanu D."/>
            <person name="Clum A."/>
            <person name="Salamov A."/>
            <person name="Andreopoulos B."/>
            <person name="Cheng J.F."/>
            <person name="Woyke T."/>
            <person name="Pelin A."/>
            <person name="Henrissat B."/>
            <person name="Reynolds N.K."/>
            <person name="Benny G.L."/>
            <person name="Smith M.E."/>
            <person name="James T.Y."/>
            <person name="Grigoriev I.V."/>
        </authorList>
    </citation>
    <scope>NUCLEOTIDE SEQUENCE [LARGE SCALE GENOMIC DNA]</scope>
    <source>
        <strain evidence="14">ATCC 52028</strain>
    </source>
</reference>
<keyword evidence="6 10" id="KW-1133">Transmembrane helix</keyword>
<dbReference type="SUPFAM" id="SSF103506">
    <property type="entry name" value="Mitochondrial carrier"/>
    <property type="match status" value="1"/>
</dbReference>
<organism evidence="13 14">
    <name type="scientific">Caulochytrium protostelioides</name>
    <dbReference type="NCBI Taxonomy" id="1555241"/>
    <lineage>
        <taxon>Eukaryota</taxon>
        <taxon>Fungi</taxon>
        <taxon>Fungi incertae sedis</taxon>
        <taxon>Chytridiomycota</taxon>
        <taxon>Chytridiomycota incertae sedis</taxon>
        <taxon>Chytridiomycetes</taxon>
        <taxon>Caulochytriales</taxon>
        <taxon>Caulochytriaceae</taxon>
        <taxon>Caulochytrium</taxon>
    </lineage>
</organism>
<keyword evidence="3 10" id="KW-0812">Transmembrane</keyword>
<comment type="function">
    <text evidence="10">Mitochondrial glycine transporter that imports glycine into the mitochondrial matrix. Plays an important role in providing glycine for the first enzymatic step in heme biosynthesis, the condensation of glycine with succinyl-CoA to produce 5-aminolevulinate (ALA) in the miochondrial matrix.</text>
</comment>
<evidence type="ECO:0000256" key="8">
    <source>
        <dbReference type="ARBA" id="ARBA00023136"/>
    </source>
</evidence>
<keyword evidence="2 10" id="KW-0813">Transport</keyword>
<evidence type="ECO:0000256" key="7">
    <source>
        <dbReference type="ARBA" id="ARBA00023128"/>
    </source>
</evidence>
<keyword evidence="4 10" id="KW-0677">Repeat</keyword>
<dbReference type="GO" id="GO:1904983">
    <property type="term" value="P:glycine import into mitochondrion"/>
    <property type="evidence" value="ECO:0007669"/>
    <property type="project" value="UniProtKB-UniRule"/>
</dbReference>
<feature type="region of interest" description="Disordered" evidence="12">
    <location>
        <begin position="235"/>
        <end position="263"/>
    </location>
</feature>
<evidence type="ECO:0000313" key="13">
    <source>
        <dbReference type="EMBL" id="RKP01647.1"/>
    </source>
</evidence>
<dbReference type="PANTHER" id="PTHR46181:SF3">
    <property type="entry name" value="MITOCHONDRIAL GLYCINE TRANSPORTER"/>
    <property type="match status" value="1"/>
</dbReference>
<dbReference type="GO" id="GO:0015187">
    <property type="term" value="F:glycine transmembrane transporter activity"/>
    <property type="evidence" value="ECO:0007669"/>
    <property type="project" value="UniProtKB-UniRule"/>
</dbReference>
<evidence type="ECO:0000256" key="2">
    <source>
        <dbReference type="ARBA" id="ARBA00022448"/>
    </source>
</evidence>
<dbReference type="OrthoDB" id="1924968at2759"/>
<evidence type="ECO:0000256" key="3">
    <source>
        <dbReference type="ARBA" id="ARBA00022692"/>
    </source>
</evidence>
<evidence type="ECO:0000256" key="4">
    <source>
        <dbReference type="ARBA" id="ARBA00022737"/>
    </source>
</evidence>
<evidence type="ECO:0000256" key="11">
    <source>
        <dbReference type="PROSITE-ProRule" id="PRU00282"/>
    </source>
</evidence>
<comment type="similarity">
    <text evidence="10">Belongs to the mitochondrial carrier (TC 2.A.29) family. SLC25A38 subfamily.</text>
</comment>
<keyword evidence="7 10" id="KW-0496">Mitochondrion</keyword>
<dbReference type="Gene3D" id="1.50.40.10">
    <property type="entry name" value="Mitochondrial carrier domain"/>
    <property type="match status" value="2"/>
</dbReference>
<evidence type="ECO:0000313" key="14">
    <source>
        <dbReference type="Proteomes" id="UP000274922"/>
    </source>
</evidence>
<evidence type="ECO:0000256" key="1">
    <source>
        <dbReference type="ARBA" id="ARBA00004141"/>
    </source>
</evidence>
<sequence>MAVASQFILSGAFAGLVSCVALQPLDLIKTRLQQQQQQQQQPSVTMVASSPSASRPWHRIPLVHTAASVVQADGVRGLWRGTTPSVLRNGPGIALYFVVLEDLRARLNTLAARPAVRAYLAAASAAPAAAAAGATDGLLTRALRGGDTLINGVSGVTARGLVSMIMMPVSVVKVRYESSWYRYPSMAHAASDIMATNGVRGFFAGAGATVLRDAPYSGLYLMLYEQLRRGITAASGSGTRPATTAVASPPPSPASTSRAPTPRVPDPTLVVNLVSAGLSSVLATAVTQPFDLLRCRQQLQNRGRPVAQHAAGTAAAAGSLGARLRHTLPWAMVALIRQDGVRVMFAGILPRLLRKGLSSAITWALYEESLKWLERT</sequence>
<dbReference type="Proteomes" id="UP000274922">
    <property type="component" value="Unassembled WGS sequence"/>
</dbReference>
<dbReference type="GO" id="GO:0005743">
    <property type="term" value="C:mitochondrial inner membrane"/>
    <property type="evidence" value="ECO:0007669"/>
    <property type="project" value="UniProtKB-SubCell"/>
</dbReference>
<dbReference type="EMBL" id="ML014165">
    <property type="protein sequence ID" value="RKP01647.1"/>
    <property type="molecule type" value="Genomic_DNA"/>
</dbReference>